<evidence type="ECO:0000313" key="2">
    <source>
        <dbReference type="Proteomes" id="UP000283128"/>
    </source>
</evidence>
<reference evidence="1 2" key="1">
    <citation type="submission" date="2019-01" db="EMBL/GenBank/DDBJ databases">
        <title>Genome sequences of Streptomyces and Rhizobium isolates collected from root and soil.</title>
        <authorList>
            <person name="Chhettri S."/>
            <person name="Sevigny J.L."/>
            <person name="Sen A."/>
            <person name="Ennis N."/>
            <person name="Tisa L."/>
        </authorList>
    </citation>
    <scope>NUCLEOTIDE SEQUENCE [LARGE SCALE GENOMIC DNA]</scope>
    <source>
        <strain evidence="1 2">San01</strain>
    </source>
</reference>
<sequence>MAGRKRAGLVVAAVRLVAEHRTWLNDPEFYRFVATGEMAGQRWVGIDWPAIVKELKAGTIEGGEPDLLILKVGASMASYYPLSLRDDLRDQSPEAAVALMRSIGYLAGLNEDVDNVRLP</sequence>
<gene>
    <name evidence="1" type="ORF">EOT10_32295</name>
</gene>
<dbReference type="AlphaFoldDB" id="A0A437P7J4"/>
<dbReference type="EMBL" id="RZYA01000021">
    <property type="protein sequence ID" value="RVU18260.1"/>
    <property type="molecule type" value="Genomic_DNA"/>
</dbReference>
<dbReference type="Proteomes" id="UP000283128">
    <property type="component" value="Unassembled WGS sequence"/>
</dbReference>
<evidence type="ECO:0000313" key="1">
    <source>
        <dbReference type="EMBL" id="RVU18260.1"/>
    </source>
</evidence>
<accession>A0A437P7J4</accession>
<organism evidence="1 2">
    <name type="scientific">Streptomyces antnestii</name>
    <dbReference type="NCBI Taxonomy" id="2494256"/>
    <lineage>
        <taxon>Bacteria</taxon>
        <taxon>Bacillati</taxon>
        <taxon>Actinomycetota</taxon>
        <taxon>Actinomycetes</taxon>
        <taxon>Kitasatosporales</taxon>
        <taxon>Streptomycetaceae</taxon>
        <taxon>Streptomyces</taxon>
    </lineage>
</organism>
<comment type="caution">
    <text evidence="1">The sequence shown here is derived from an EMBL/GenBank/DDBJ whole genome shotgun (WGS) entry which is preliminary data.</text>
</comment>
<name>A0A437P7J4_9ACTN</name>
<dbReference type="RefSeq" id="WP_127831935.1">
    <property type="nucleotide sequence ID" value="NZ_RZYA01000021.1"/>
</dbReference>
<protein>
    <submittedName>
        <fullName evidence="1">Uncharacterized protein</fullName>
    </submittedName>
</protein>
<keyword evidence="2" id="KW-1185">Reference proteome</keyword>
<proteinExistence type="predicted"/>